<dbReference type="PROSITE" id="PS50011">
    <property type="entry name" value="PROTEIN_KINASE_DOM"/>
    <property type="match status" value="1"/>
</dbReference>
<dbReference type="EMBL" id="KZ772699">
    <property type="protein sequence ID" value="PTQ42939.1"/>
    <property type="molecule type" value="Genomic_DNA"/>
</dbReference>
<feature type="domain" description="Protein kinase" evidence="1">
    <location>
        <begin position="1"/>
        <end position="281"/>
    </location>
</feature>
<dbReference type="SUPFAM" id="SSF56112">
    <property type="entry name" value="Protein kinase-like (PK-like)"/>
    <property type="match status" value="1"/>
</dbReference>
<dbReference type="InterPro" id="IPR001245">
    <property type="entry name" value="Ser-Thr/Tyr_kinase_cat_dom"/>
</dbReference>
<proteinExistence type="predicted"/>
<dbReference type="PANTHER" id="PTHR27006:SF606">
    <property type="entry name" value="INTERLEUKIN-1 RECEPTOR-ASSOCIATED KINASE 4"/>
    <property type="match status" value="1"/>
</dbReference>
<sequence>MRIGPLWSSWFGWKEFDVAVTAWTTNNSNEAANEFESMIRTLESVQHGNITRFFGWCREGNKCLLVHEFIRRGDLEYALFNSPQSLSWNDRVDVIIHICEALCYLQKRQILHRQVKASNILLDAVWDAEKGHLVTKAKLNDFRLAKELVCGDNNSSADSKCENLSFGVEPPEAVKDGKFSEESDVYAFGSVILQIVTGKRTADPVPNSSTFLLCNWVVEKGKNNCLGDAIDPKLGHLFRQDEAIALLNLGLECLQPDRNKRPSMLVIKKKVESLRLPHSLVS</sequence>
<protein>
    <recommendedName>
        <fullName evidence="1">Protein kinase domain-containing protein</fullName>
    </recommendedName>
</protein>
<dbReference type="OMA" id="ANEFESM"/>
<dbReference type="PIRSF" id="PIRSF000654">
    <property type="entry name" value="Integrin-linked_kinase"/>
    <property type="match status" value="1"/>
</dbReference>
<accession>A0A2R6XA32</accession>
<evidence type="ECO:0000313" key="3">
    <source>
        <dbReference type="Proteomes" id="UP000244005"/>
    </source>
</evidence>
<dbReference type="Gene3D" id="3.30.200.20">
    <property type="entry name" value="Phosphorylase Kinase, domain 1"/>
    <property type="match status" value="1"/>
</dbReference>
<organism evidence="2 3">
    <name type="scientific">Marchantia polymorpha</name>
    <name type="common">Common liverwort</name>
    <name type="synonym">Marchantia aquatica</name>
    <dbReference type="NCBI Taxonomy" id="3197"/>
    <lineage>
        <taxon>Eukaryota</taxon>
        <taxon>Viridiplantae</taxon>
        <taxon>Streptophyta</taxon>
        <taxon>Embryophyta</taxon>
        <taxon>Marchantiophyta</taxon>
        <taxon>Marchantiopsida</taxon>
        <taxon>Marchantiidae</taxon>
        <taxon>Marchantiales</taxon>
        <taxon>Marchantiaceae</taxon>
        <taxon>Marchantia</taxon>
    </lineage>
</organism>
<dbReference type="AlphaFoldDB" id="A0A2R6XA32"/>
<dbReference type="Pfam" id="PF07714">
    <property type="entry name" value="PK_Tyr_Ser-Thr"/>
    <property type="match status" value="1"/>
</dbReference>
<gene>
    <name evidence="2" type="ORF">MARPO_0027s0059</name>
</gene>
<evidence type="ECO:0000313" key="2">
    <source>
        <dbReference type="EMBL" id="PTQ42939.1"/>
    </source>
</evidence>
<dbReference type="Gramene" id="Mp5g05660.1">
    <property type="protein sequence ID" value="Mp5g05660.1.cds1"/>
    <property type="gene ID" value="Mp5g05660"/>
</dbReference>
<name>A0A2R6XA32_MARPO</name>
<dbReference type="InterPro" id="IPR000719">
    <property type="entry name" value="Prot_kinase_dom"/>
</dbReference>
<reference evidence="3" key="1">
    <citation type="journal article" date="2017" name="Cell">
        <title>Insights into land plant evolution garnered from the Marchantia polymorpha genome.</title>
        <authorList>
            <person name="Bowman J.L."/>
            <person name="Kohchi T."/>
            <person name="Yamato K.T."/>
            <person name="Jenkins J."/>
            <person name="Shu S."/>
            <person name="Ishizaki K."/>
            <person name="Yamaoka S."/>
            <person name="Nishihama R."/>
            <person name="Nakamura Y."/>
            <person name="Berger F."/>
            <person name="Adam C."/>
            <person name="Aki S.S."/>
            <person name="Althoff F."/>
            <person name="Araki T."/>
            <person name="Arteaga-Vazquez M.A."/>
            <person name="Balasubrmanian S."/>
            <person name="Barry K."/>
            <person name="Bauer D."/>
            <person name="Boehm C.R."/>
            <person name="Briginshaw L."/>
            <person name="Caballero-Perez J."/>
            <person name="Catarino B."/>
            <person name="Chen F."/>
            <person name="Chiyoda S."/>
            <person name="Chovatia M."/>
            <person name="Davies K.M."/>
            <person name="Delmans M."/>
            <person name="Demura T."/>
            <person name="Dierschke T."/>
            <person name="Dolan L."/>
            <person name="Dorantes-Acosta A.E."/>
            <person name="Eklund D.M."/>
            <person name="Florent S.N."/>
            <person name="Flores-Sandoval E."/>
            <person name="Fujiyama A."/>
            <person name="Fukuzawa H."/>
            <person name="Galik B."/>
            <person name="Grimanelli D."/>
            <person name="Grimwood J."/>
            <person name="Grossniklaus U."/>
            <person name="Hamada T."/>
            <person name="Haseloff J."/>
            <person name="Hetherington A.J."/>
            <person name="Higo A."/>
            <person name="Hirakawa Y."/>
            <person name="Hundley H.N."/>
            <person name="Ikeda Y."/>
            <person name="Inoue K."/>
            <person name="Inoue S.I."/>
            <person name="Ishida S."/>
            <person name="Jia Q."/>
            <person name="Kakita M."/>
            <person name="Kanazawa T."/>
            <person name="Kawai Y."/>
            <person name="Kawashima T."/>
            <person name="Kennedy M."/>
            <person name="Kinose K."/>
            <person name="Kinoshita T."/>
            <person name="Kohara Y."/>
            <person name="Koide E."/>
            <person name="Komatsu K."/>
            <person name="Kopischke S."/>
            <person name="Kubo M."/>
            <person name="Kyozuka J."/>
            <person name="Lagercrantz U."/>
            <person name="Lin S.S."/>
            <person name="Lindquist E."/>
            <person name="Lipzen A.M."/>
            <person name="Lu C.W."/>
            <person name="De Luna E."/>
            <person name="Martienssen R.A."/>
            <person name="Minamino N."/>
            <person name="Mizutani M."/>
            <person name="Mizutani M."/>
            <person name="Mochizuki N."/>
            <person name="Monte I."/>
            <person name="Mosher R."/>
            <person name="Nagasaki H."/>
            <person name="Nakagami H."/>
            <person name="Naramoto S."/>
            <person name="Nishitani K."/>
            <person name="Ohtani M."/>
            <person name="Okamoto T."/>
            <person name="Okumura M."/>
            <person name="Phillips J."/>
            <person name="Pollak B."/>
            <person name="Reinders A."/>
            <person name="Rovekamp M."/>
            <person name="Sano R."/>
            <person name="Sawa S."/>
            <person name="Schmid M.W."/>
            <person name="Shirakawa M."/>
            <person name="Solano R."/>
            <person name="Spunde A."/>
            <person name="Suetsugu N."/>
            <person name="Sugano S."/>
            <person name="Sugiyama A."/>
            <person name="Sun R."/>
            <person name="Suzuki Y."/>
            <person name="Takenaka M."/>
            <person name="Takezawa D."/>
            <person name="Tomogane H."/>
            <person name="Tsuzuki M."/>
            <person name="Ueda T."/>
            <person name="Umeda M."/>
            <person name="Ward J.M."/>
            <person name="Watanabe Y."/>
            <person name="Yazaki K."/>
            <person name="Yokoyama R."/>
            <person name="Yoshitake Y."/>
            <person name="Yotsui I."/>
            <person name="Zachgo S."/>
            <person name="Schmutz J."/>
        </authorList>
    </citation>
    <scope>NUCLEOTIDE SEQUENCE [LARGE SCALE GENOMIC DNA]</scope>
    <source>
        <strain evidence="3">Tak-1</strain>
    </source>
</reference>
<dbReference type="Proteomes" id="UP000244005">
    <property type="component" value="Unassembled WGS sequence"/>
</dbReference>
<dbReference type="Gene3D" id="1.10.510.10">
    <property type="entry name" value="Transferase(Phosphotransferase) domain 1"/>
    <property type="match status" value="1"/>
</dbReference>
<evidence type="ECO:0000259" key="1">
    <source>
        <dbReference type="PROSITE" id="PS50011"/>
    </source>
</evidence>
<dbReference type="GO" id="GO:0004672">
    <property type="term" value="F:protein kinase activity"/>
    <property type="evidence" value="ECO:0007669"/>
    <property type="project" value="InterPro"/>
</dbReference>
<dbReference type="OrthoDB" id="4062651at2759"/>
<dbReference type="GO" id="GO:0005524">
    <property type="term" value="F:ATP binding"/>
    <property type="evidence" value="ECO:0007669"/>
    <property type="project" value="InterPro"/>
</dbReference>
<keyword evidence="3" id="KW-1185">Reference proteome</keyword>
<dbReference type="PANTHER" id="PTHR27006">
    <property type="entry name" value="PROMASTIGOTE SURFACE ANTIGEN PROTEIN PSA"/>
    <property type="match status" value="1"/>
</dbReference>
<dbReference type="InterPro" id="IPR011009">
    <property type="entry name" value="Kinase-like_dom_sf"/>
</dbReference>